<dbReference type="Proteomes" id="UP001497482">
    <property type="component" value="Chromosome 4"/>
</dbReference>
<sequence length="76" mass="8102">MRACGWGAPVSQHKMESMLLQPVVVEKEERGEGPGRLGSSAGDEVGRHPHIPVRSIHQEAVEGGGGEESITRECKG</sequence>
<evidence type="ECO:0000313" key="3">
    <source>
        <dbReference type="Proteomes" id="UP001497482"/>
    </source>
</evidence>
<organism evidence="2 3">
    <name type="scientific">Knipowitschia caucasica</name>
    <name type="common">Caucasian dwarf goby</name>
    <name type="synonym">Pomatoschistus caucasicus</name>
    <dbReference type="NCBI Taxonomy" id="637954"/>
    <lineage>
        <taxon>Eukaryota</taxon>
        <taxon>Metazoa</taxon>
        <taxon>Chordata</taxon>
        <taxon>Craniata</taxon>
        <taxon>Vertebrata</taxon>
        <taxon>Euteleostomi</taxon>
        <taxon>Actinopterygii</taxon>
        <taxon>Neopterygii</taxon>
        <taxon>Teleostei</taxon>
        <taxon>Neoteleostei</taxon>
        <taxon>Acanthomorphata</taxon>
        <taxon>Gobiaria</taxon>
        <taxon>Gobiiformes</taxon>
        <taxon>Gobioidei</taxon>
        <taxon>Gobiidae</taxon>
        <taxon>Gobiinae</taxon>
        <taxon>Knipowitschia</taxon>
    </lineage>
</organism>
<feature type="region of interest" description="Disordered" evidence="1">
    <location>
        <begin position="27"/>
        <end position="76"/>
    </location>
</feature>
<keyword evidence="3" id="KW-1185">Reference proteome</keyword>
<dbReference type="EMBL" id="OZ035826">
    <property type="protein sequence ID" value="CAL1603835.1"/>
    <property type="molecule type" value="Genomic_DNA"/>
</dbReference>
<name>A0AAV2LRQ8_KNICA</name>
<reference evidence="2 3" key="1">
    <citation type="submission" date="2024-04" db="EMBL/GenBank/DDBJ databases">
        <authorList>
            <person name="Waldvogel A.-M."/>
            <person name="Schoenle A."/>
        </authorList>
    </citation>
    <scope>NUCLEOTIDE SEQUENCE [LARGE SCALE GENOMIC DNA]</scope>
</reference>
<evidence type="ECO:0000313" key="2">
    <source>
        <dbReference type="EMBL" id="CAL1603835.1"/>
    </source>
</evidence>
<protein>
    <submittedName>
        <fullName evidence="2">Uncharacterized protein</fullName>
    </submittedName>
</protein>
<accession>A0AAV2LRQ8</accession>
<dbReference type="AlphaFoldDB" id="A0AAV2LRQ8"/>
<proteinExistence type="predicted"/>
<gene>
    <name evidence="2" type="ORF">KC01_LOCUS31448</name>
</gene>
<evidence type="ECO:0000256" key="1">
    <source>
        <dbReference type="SAM" id="MobiDB-lite"/>
    </source>
</evidence>